<sequence length="1388" mass="154790">MQEEDFQESEFDKLSIKIASDDVMRNEWSRGEIKKPETINYRTFKPEKGGLFCEKIFGPTRDWECACGKYKKIKHKGIICDRCGVEVTLSKVRRERMAHIELAVPVVHIWFFKTQPSRIGNILGMSVSDLERVIYYEEYVVTDPGATTLERKQLLNDAEFREAQEKWGPDSFKANMGGDAIRELLEKEDLIVMISELKEKLRKTRSMQARMKIAKRLKIVESFTSSPNKPDWMVISCIPVIPPDLRPLVPLDGGRFATSDLNDLYRRVINRNNRLKSILKLKTPDVIIRNEKRMLQEAVDALFDNGRHGHPVMGAGNRPLKALSEMLKGKQGRFRQNLLGKRVDYSGRSVIIVGPELNFNQCGLPKKMALELFEPFIVKRLKARGLVYTIRSAKKMIQRGDPEVWDVLEEIIKGHPVLLNRAPTLHRLGIQAFEPVLIEGKAIRIHPLVCTAFNADFDGDQMAVHVPLSVESQLEAKLLMMAPDNIFLPSSGKPAAVPSQDMILGLYYLMHDPIYIAEDHGKQMRVFGSSEEVLLALAAGGSFNWHEKNAPTEGRRDDLGRGLHIHEKIKLRLDSGIIETTPGRVIFNTIVPKELGFQNYALRKKKMSELVLATYKKVGLEASVRFLDNLKNLGFSQATKAALSMGIKDVCIPQDKQKILEQTQKKVAVVIKQYEDGIITEGERHSKIISIWTDITEVLADHLFKMISEPAGTVLNPLYLMMDSGARGNKSQVKQLGALRGLMAKPSGEIIESPITSNFREGLSVLEFFISSHGARKGLADTALKTADSGYLTRRLVDVAQDVLVTEDDCGTLNGIEVAAIKQGQEELLPIKDRIFGRAVCDDVYMPGDQTKILARAGNVLNALQAAEIDDAGIESVKIRSTLTCETRRGVCSRCYGLNLANGRNVAHGEAVGIIAAQSIGEPGTQLTMRTFHLGGIAAAHATPDLVAEKDGILVYQDLRTVKNKAGIFLVLNKNGFVHVVRDEGRSLEEYKKLLSTKSIEPLQTYSAELGTQLVLEDGSKVKKGDRIGYWEQHNIPIICEKPGFVKYEDLVEGISTIRDVNKQTGQTELVVRQHRGELHPQIVIYADENYEKLIGTYAIPSGALISVADGQKVDAGEILARLPRGAIKTKDITGGLPRVAELFEARRPREAAEIAKIDGIVDFKGVQKSKRIVVVRDEDTGMEEEHLIPLTKHLVIQRGDSVVKGQQLTDGLVVPQEILEICGVRELQKYLVNQVQEVYRLQGVDINDKHIEIIVRQMLQKVRVTDPGDTTFLYGENVDKKMFHEQNSKVIDEGGKPAQAAPVLLGITKASLGTESFVSAASFQETTRVLTDAACEGKNDYLLDFKANLIMGHMIPGGTGFHDYQKRVKKLVEPDEGDILDFAFSSY</sequence>
<dbReference type="Gene3D" id="2.40.40.20">
    <property type="match status" value="1"/>
</dbReference>
<keyword evidence="7" id="KW-0862">Zinc</keyword>
<evidence type="ECO:0000256" key="4">
    <source>
        <dbReference type="ARBA" id="ARBA00022723"/>
    </source>
</evidence>
<evidence type="ECO:0000256" key="6">
    <source>
        <dbReference type="ARBA" id="ARBA00048552"/>
    </source>
</evidence>
<evidence type="ECO:0000313" key="11">
    <source>
        <dbReference type="Proteomes" id="UP000000496"/>
    </source>
</evidence>
<feature type="binding site" evidence="7">
    <location>
        <position position="456"/>
    </location>
    <ligand>
        <name>Mg(2+)</name>
        <dbReference type="ChEBI" id="CHEBI:18420"/>
    </ligand>
</feature>
<evidence type="ECO:0000256" key="5">
    <source>
        <dbReference type="ARBA" id="ARBA00023163"/>
    </source>
</evidence>
<feature type="binding site" evidence="7">
    <location>
        <position position="885"/>
    </location>
    <ligand>
        <name>Zn(2+)</name>
        <dbReference type="ChEBI" id="CHEBI:29105"/>
        <label>2</label>
    </ligand>
</feature>
<comment type="cofactor">
    <cofactor evidence="7">
        <name>Zn(2+)</name>
        <dbReference type="ChEBI" id="CHEBI:29105"/>
    </cofactor>
    <text evidence="7">Binds 2 Zn(2+) ions per subunit.</text>
</comment>
<dbReference type="eggNOG" id="COG0086">
    <property type="taxonomic scope" value="Bacteria"/>
</dbReference>
<dbReference type="Gene3D" id="1.10.40.90">
    <property type="match status" value="1"/>
</dbReference>
<evidence type="ECO:0000256" key="3">
    <source>
        <dbReference type="ARBA" id="ARBA00022695"/>
    </source>
</evidence>
<dbReference type="Gene3D" id="1.10.132.30">
    <property type="match status" value="1"/>
</dbReference>
<dbReference type="Pfam" id="PF05000">
    <property type="entry name" value="RNA_pol_Rpb1_4"/>
    <property type="match status" value="1"/>
</dbReference>
<dbReference type="GO" id="GO:0003899">
    <property type="term" value="F:DNA-directed RNA polymerase activity"/>
    <property type="evidence" value="ECO:0007669"/>
    <property type="project" value="UniProtKB-UniRule"/>
</dbReference>
<dbReference type="Pfam" id="PF04997">
    <property type="entry name" value="RNA_pol_Rpb1_1"/>
    <property type="match status" value="1"/>
</dbReference>
<keyword evidence="5 7" id="KW-0804">Transcription</keyword>
<organism evidence="10 11">
    <name type="scientific">Simkania negevensis (strain ATCC VR-1471 / DSM 27360 / Z)</name>
    <dbReference type="NCBI Taxonomy" id="331113"/>
    <lineage>
        <taxon>Bacteria</taxon>
        <taxon>Pseudomonadati</taxon>
        <taxon>Chlamydiota</taxon>
        <taxon>Chlamydiia</taxon>
        <taxon>Parachlamydiales</taxon>
        <taxon>Simkaniaceae</taxon>
        <taxon>Simkania</taxon>
    </lineage>
</organism>
<dbReference type="InterPro" id="IPR038120">
    <property type="entry name" value="Rpb1_funnel_sf"/>
</dbReference>
<dbReference type="GO" id="GO:0003677">
    <property type="term" value="F:DNA binding"/>
    <property type="evidence" value="ECO:0007669"/>
    <property type="project" value="UniProtKB-UniRule"/>
</dbReference>
<name>F8L973_SIMNZ</name>
<dbReference type="CDD" id="cd01609">
    <property type="entry name" value="RNAP_beta'_N"/>
    <property type="match status" value="1"/>
</dbReference>
<evidence type="ECO:0000256" key="1">
    <source>
        <dbReference type="ARBA" id="ARBA00022478"/>
    </source>
</evidence>
<dbReference type="InterPro" id="IPR006592">
    <property type="entry name" value="RNA_pol_N"/>
</dbReference>
<protein>
    <recommendedName>
        <fullName evidence="7">DNA-directed RNA polymerase subunit beta'</fullName>
        <shortName evidence="7">RNAP subunit beta'</shortName>
        <ecNumber evidence="7">2.7.7.6</ecNumber>
    </recommendedName>
    <alternativeName>
        <fullName evidence="7">RNA polymerase subunit beta'</fullName>
    </alternativeName>
    <alternativeName>
        <fullName evidence="7">Transcriptase subunit beta'</fullName>
    </alternativeName>
</protein>
<dbReference type="GO" id="GO:0008270">
    <property type="term" value="F:zinc ion binding"/>
    <property type="evidence" value="ECO:0007669"/>
    <property type="project" value="UniProtKB-UniRule"/>
</dbReference>
<dbReference type="CDD" id="cd02655">
    <property type="entry name" value="RNAP_beta'_C"/>
    <property type="match status" value="1"/>
</dbReference>
<feature type="domain" description="RNA polymerase N-terminal" evidence="9">
    <location>
        <begin position="231"/>
        <end position="510"/>
    </location>
</feature>
<dbReference type="SMART" id="SM00663">
    <property type="entry name" value="RPOLA_N"/>
    <property type="match status" value="1"/>
</dbReference>
<dbReference type="InterPro" id="IPR045867">
    <property type="entry name" value="DNA-dir_RpoC_beta_prime"/>
</dbReference>
<dbReference type="KEGG" id="sng:SNE_A15110"/>
<dbReference type="InterPro" id="IPR044893">
    <property type="entry name" value="RNA_pol_Rpb1_clamp_domain"/>
</dbReference>
<dbReference type="InterPro" id="IPR000722">
    <property type="entry name" value="RNA_pol_asu"/>
</dbReference>
<dbReference type="InterPro" id="IPR042102">
    <property type="entry name" value="RNA_pol_Rpb1_3_sf"/>
</dbReference>
<dbReference type="EC" id="2.7.7.6" evidence="7"/>
<dbReference type="Gene3D" id="2.40.50.100">
    <property type="match status" value="3"/>
</dbReference>
<dbReference type="InterPro" id="IPR007083">
    <property type="entry name" value="RNA_pol_Rpb1_4"/>
</dbReference>
<evidence type="ECO:0000256" key="2">
    <source>
        <dbReference type="ARBA" id="ARBA00022679"/>
    </source>
</evidence>
<keyword evidence="11" id="KW-1185">Reference proteome</keyword>
<evidence type="ECO:0000256" key="7">
    <source>
        <dbReference type="HAMAP-Rule" id="MF_01322"/>
    </source>
</evidence>
<keyword evidence="1 7" id="KW-0240">DNA-directed RNA polymerase</keyword>
<dbReference type="GO" id="GO:0000428">
    <property type="term" value="C:DNA-directed RNA polymerase complex"/>
    <property type="evidence" value="ECO:0007669"/>
    <property type="project" value="UniProtKB-KW"/>
</dbReference>
<dbReference type="PANTHER" id="PTHR19376:SF54">
    <property type="entry name" value="DNA-DIRECTED RNA POLYMERASE SUBUNIT BETA"/>
    <property type="match status" value="1"/>
</dbReference>
<feature type="binding site" evidence="7">
    <location>
        <position position="892"/>
    </location>
    <ligand>
        <name>Zn(2+)</name>
        <dbReference type="ChEBI" id="CHEBI:29105"/>
        <label>2</label>
    </ligand>
</feature>
<feature type="binding site" evidence="7">
    <location>
        <position position="83"/>
    </location>
    <ligand>
        <name>Zn(2+)</name>
        <dbReference type="ChEBI" id="CHEBI:29105"/>
        <label>1</label>
    </ligand>
</feature>
<dbReference type="InterPro" id="IPR007066">
    <property type="entry name" value="RNA_pol_Rpb1_3"/>
</dbReference>
<dbReference type="Pfam" id="PF00623">
    <property type="entry name" value="RNA_pol_Rpb1_2"/>
    <property type="match status" value="1"/>
</dbReference>
<dbReference type="InterPro" id="IPR012754">
    <property type="entry name" value="DNA-dir_RpoC_beta_prime_bact"/>
</dbReference>
<dbReference type="Gene3D" id="1.10.1790.20">
    <property type="match status" value="1"/>
</dbReference>
<dbReference type="InterPro" id="IPR007080">
    <property type="entry name" value="RNA_pol_Rpb1_1"/>
</dbReference>
<feature type="binding site" evidence="7">
    <location>
        <position position="460"/>
    </location>
    <ligand>
        <name>Mg(2+)</name>
        <dbReference type="ChEBI" id="CHEBI:18420"/>
    </ligand>
</feature>
<gene>
    <name evidence="7 10" type="primary">rpoC</name>
    <name evidence="10" type="ordered locus">SNE_A15110</name>
</gene>
<dbReference type="Gene3D" id="4.10.860.120">
    <property type="entry name" value="RNA polymerase II, clamp domain"/>
    <property type="match status" value="1"/>
</dbReference>
<proteinExistence type="inferred from homology"/>
<evidence type="ECO:0000259" key="9">
    <source>
        <dbReference type="SMART" id="SM00663"/>
    </source>
</evidence>
<feature type="binding site" evidence="7">
    <location>
        <position position="67"/>
    </location>
    <ligand>
        <name>Zn(2+)</name>
        <dbReference type="ChEBI" id="CHEBI:29105"/>
        <label>1</label>
    </ligand>
</feature>
<feature type="binding site" evidence="7">
    <location>
        <position position="458"/>
    </location>
    <ligand>
        <name>Mg(2+)</name>
        <dbReference type="ChEBI" id="CHEBI:18420"/>
    </ligand>
</feature>
<keyword evidence="4 7" id="KW-0479">Metal-binding</keyword>
<dbReference type="Gene3D" id="1.10.274.100">
    <property type="entry name" value="RNA polymerase Rpb1, domain 3"/>
    <property type="match status" value="1"/>
</dbReference>
<keyword evidence="2 7" id="KW-0808">Transferase</keyword>
<dbReference type="PANTHER" id="PTHR19376">
    <property type="entry name" value="DNA-DIRECTED RNA POLYMERASE"/>
    <property type="match status" value="1"/>
</dbReference>
<feature type="binding site" evidence="7">
    <location>
        <position position="810"/>
    </location>
    <ligand>
        <name>Zn(2+)</name>
        <dbReference type="ChEBI" id="CHEBI:29105"/>
        <label>2</label>
    </ligand>
</feature>
<dbReference type="GO" id="GO:0000287">
    <property type="term" value="F:magnesium ion binding"/>
    <property type="evidence" value="ECO:0007669"/>
    <property type="project" value="UniProtKB-UniRule"/>
</dbReference>
<dbReference type="HOGENOM" id="CLU_000524_3_1_0"/>
<accession>F8L973</accession>
<comment type="cofactor">
    <cofactor evidence="7">
        <name>Mg(2+)</name>
        <dbReference type="ChEBI" id="CHEBI:18420"/>
    </cofactor>
    <text evidence="7">Binds 1 Mg(2+) ion per subunit.</text>
</comment>
<keyword evidence="3 7" id="KW-0548">Nucleotidyltransferase</keyword>
<dbReference type="OrthoDB" id="9815296at2"/>
<dbReference type="Gene3D" id="1.10.150.390">
    <property type="match status" value="1"/>
</dbReference>
<dbReference type="EMBL" id="FR872582">
    <property type="protein sequence ID" value="CCB89388.1"/>
    <property type="molecule type" value="Genomic_DNA"/>
</dbReference>
<comment type="subunit">
    <text evidence="7">The RNAP catalytic core consists of 2 alpha, 1 beta, 1 beta' and 1 omega subunit. When a sigma factor is associated with the core the holoenzyme is formed, which can initiate transcription.</text>
</comment>
<dbReference type="Pfam" id="PF04998">
    <property type="entry name" value="RNA_pol_Rpb1_5"/>
    <property type="match status" value="1"/>
</dbReference>
<dbReference type="SUPFAM" id="SSF64484">
    <property type="entry name" value="beta and beta-prime subunits of DNA dependent RNA-polymerase"/>
    <property type="match status" value="1"/>
</dbReference>
<evidence type="ECO:0000256" key="8">
    <source>
        <dbReference type="RuleBase" id="RU004279"/>
    </source>
</evidence>
<feature type="binding site" evidence="7">
    <location>
        <position position="65"/>
    </location>
    <ligand>
        <name>Zn(2+)</name>
        <dbReference type="ChEBI" id="CHEBI:29105"/>
        <label>1</label>
    </ligand>
</feature>
<keyword evidence="7" id="KW-0460">Magnesium</keyword>
<dbReference type="NCBIfam" id="TIGR02386">
    <property type="entry name" value="rpoC_TIGR"/>
    <property type="match status" value="1"/>
</dbReference>
<dbReference type="STRING" id="331113.SNE_A15110"/>
<dbReference type="Pfam" id="PF04983">
    <property type="entry name" value="RNA_pol_Rpb1_3"/>
    <property type="match status" value="1"/>
</dbReference>
<dbReference type="RefSeq" id="WP_013943854.1">
    <property type="nucleotide sequence ID" value="NC_015713.1"/>
</dbReference>
<feature type="binding site" evidence="7">
    <location>
        <position position="895"/>
    </location>
    <ligand>
        <name>Zn(2+)</name>
        <dbReference type="ChEBI" id="CHEBI:29105"/>
        <label>2</label>
    </ligand>
</feature>
<dbReference type="HAMAP" id="MF_01322">
    <property type="entry name" value="RNApol_bact_RpoC"/>
    <property type="match status" value="1"/>
</dbReference>
<dbReference type="Proteomes" id="UP000000496">
    <property type="component" value="Chromosome gsn.131"/>
</dbReference>
<reference evidence="10 11" key="1">
    <citation type="journal article" date="2011" name="Mol. Biol. Evol.">
        <title>Unity in variety--the pan-genome of the Chlamydiae.</title>
        <authorList>
            <person name="Collingro A."/>
            <person name="Tischler P."/>
            <person name="Weinmaier T."/>
            <person name="Penz T."/>
            <person name="Heinz E."/>
            <person name="Brunham R.C."/>
            <person name="Read T.D."/>
            <person name="Bavoil P.M."/>
            <person name="Sachse K."/>
            <person name="Kahane S."/>
            <person name="Friedman M.G."/>
            <person name="Rattei T."/>
            <person name="Myers G.S."/>
            <person name="Horn M."/>
        </authorList>
    </citation>
    <scope>NUCLEOTIDE SEQUENCE [LARGE SCALE GENOMIC DNA]</scope>
    <source>
        <strain evidence="11">ATCC VR-1471 / Z</strain>
    </source>
</reference>
<dbReference type="GO" id="GO:0006351">
    <property type="term" value="P:DNA-templated transcription"/>
    <property type="evidence" value="ECO:0007669"/>
    <property type="project" value="UniProtKB-UniRule"/>
</dbReference>
<comment type="function">
    <text evidence="7 8">DNA-dependent RNA polymerase catalyzes the transcription of DNA into RNA using the four ribonucleoside triphosphates as substrates.</text>
</comment>
<comment type="similarity">
    <text evidence="7 8">Belongs to the RNA polymerase beta' chain family.</text>
</comment>
<feature type="binding site" evidence="7">
    <location>
        <position position="80"/>
    </location>
    <ligand>
        <name>Zn(2+)</name>
        <dbReference type="ChEBI" id="CHEBI:29105"/>
        <label>1</label>
    </ligand>
</feature>
<dbReference type="InterPro" id="IPR007081">
    <property type="entry name" value="RNA_pol_Rpb1_5"/>
</dbReference>
<evidence type="ECO:0000313" key="10">
    <source>
        <dbReference type="EMBL" id="CCB89388.1"/>
    </source>
</evidence>
<comment type="catalytic activity">
    <reaction evidence="6 7 8">
        <text>RNA(n) + a ribonucleoside 5'-triphosphate = RNA(n+1) + diphosphate</text>
        <dbReference type="Rhea" id="RHEA:21248"/>
        <dbReference type="Rhea" id="RHEA-COMP:14527"/>
        <dbReference type="Rhea" id="RHEA-COMP:17342"/>
        <dbReference type="ChEBI" id="CHEBI:33019"/>
        <dbReference type="ChEBI" id="CHEBI:61557"/>
        <dbReference type="ChEBI" id="CHEBI:140395"/>
        <dbReference type="EC" id="2.7.7.6"/>
    </reaction>
</comment>